<evidence type="ECO:0000313" key="2">
    <source>
        <dbReference type="Proteomes" id="UP001153331"/>
    </source>
</evidence>
<comment type="caution">
    <text evidence="1">The sequence shown here is derived from an EMBL/GenBank/DDBJ whole genome shotgun (WGS) entry which is preliminary data.</text>
</comment>
<gene>
    <name evidence="1" type="ORF">OPT61_g10505</name>
</gene>
<accession>A0ACC2HP98</accession>
<name>A0ACC2HP98_9PLEO</name>
<evidence type="ECO:0000313" key="1">
    <source>
        <dbReference type="EMBL" id="KAJ8104899.1"/>
    </source>
</evidence>
<dbReference type="EMBL" id="JAPHNI010001748">
    <property type="protein sequence ID" value="KAJ8104899.1"/>
    <property type="molecule type" value="Genomic_DNA"/>
</dbReference>
<proteinExistence type="predicted"/>
<dbReference type="Proteomes" id="UP001153331">
    <property type="component" value="Unassembled WGS sequence"/>
</dbReference>
<sequence length="127" mass="14026">MSEHAPALHAVDLEVNPPHSSHTQQRPEHCILDCATEGQPLNDAKVENRKADNKRYATEEQECVDWRPNDIDRRGGDGEEGRYGGACISYQLVSGRIGPKLGAHLYRGTGCISPWRDAHKTRGATVP</sequence>
<reference evidence="1" key="1">
    <citation type="submission" date="2022-11" db="EMBL/GenBank/DDBJ databases">
        <title>Genome Sequence of Boeremia exigua.</title>
        <authorList>
            <person name="Buettner E."/>
        </authorList>
    </citation>
    <scope>NUCLEOTIDE SEQUENCE</scope>
    <source>
        <strain evidence="1">CU02</strain>
    </source>
</reference>
<keyword evidence="2" id="KW-1185">Reference proteome</keyword>
<protein>
    <submittedName>
        <fullName evidence="1">Uncharacterized protein</fullName>
    </submittedName>
</protein>
<organism evidence="1 2">
    <name type="scientific">Boeremia exigua</name>
    <dbReference type="NCBI Taxonomy" id="749465"/>
    <lineage>
        <taxon>Eukaryota</taxon>
        <taxon>Fungi</taxon>
        <taxon>Dikarya</taxon>
        <taxon>Ascomycota</taxon>
        <taxon>Pezizomycotina</taxon>
        <taxon>Dothideomycetes</taxon>
        <taxon>Pleosporomycetidae</taxon>
        <taxon>Pleosporales</taxon>
        <taxon>Pleosporineae</taxon>
        <taxon>Didymellaceae</taxon>
        <taxon>Boeremia</taxon>
    </lineage>
</organism>